<evidence type="ECO:0000256" key="1">
    <source>
        <dbReference type="ARBA" id="ARBA00009342"/>
    </source>
</evidence>
<keyword evidence="3" id="KW-0012">Acyltransferase</keyword>
<dbReference type="GeneID" id="89923717"/>
<dbReference type="AlphaFoldDB" id="A0AAV9PIZ9"/>
<name>A0AAV9PIZ9_9PEZI</name>
<reference evidence="5 6" key="1">
    <citation type="submission" date="2023-08" db="EMBL/GenBank/DDBJ databases">
        <title>Black Yeasts Isolated from many extreme environments.</title>
        <authorList>
            <person name="Coleine C."/>
            <person name="Stajich J.E."/>
            <person name="Selbmann L."/>
        </authorList>
    </citation>
    <scope>NUCLEOTIDE SEQUENCE [LARGE SCALE GENOMIC DNA]</scope>
    <source>
        <strain evidence="5 6">CCFEE 5935</strain>
    </source>
</reference>
<protein>
    <recommendedName>
        <fullName evidence="4">N-acetyltransferase domain-containing protein</fullName>
    </recommendedName>
</protein>
<dbReference type="Pfam" id="PF13302">
    <property type="entry name" value="Acetyltransf_3"/>
    <property type="match status" value="1"/>
</dbReference>
<dbReference type="Proteomes" id="UP001337655">
    <property type="component" value="Unassembled WGS sequence"/>
</dbReference>
<dbReference type="SUPFAM" id="SSF55729">
    <property type="entry name" value="Acyl-CoA N-acyltransferases (Nat)"/>
    <property type="match status" value="1"/>
</dbReference>
<dbReference type="GO" id="GO:0008080">
    <property type="term" value="F:N-acetyltransferase activity"/>
    <property type="evidence" value="ECO:0007669"/>
    <property type="project" value="InterPro"/>
</dbReference>
<organism evidence="5 6">
    <name type="scientific">Saxophila tyrrhenica</name>
    <dbReference type="NCBI Taxonomy" id="1690608"/>
    <lineage>
        <taxon>Eukaryota</taxon>
        <taxon>Fungi</taxon>
        <taxon>Dikarya</taxon>
        <taxon>Ascomycota</taxon>
        <taxon>Pezizomycotina</taxon>
        <taxon>Dothideomycetes</taxon>
        <taxon>Dothideomycetidae</taxon>
        <taxon>Mycosphaerellales</taxon>
        <taxon>Extremaceae</taxon>
        <taxon>Saxophila</taxon>
    </lineage>
</organism>
<dbReference type="InterPro" id="IPR039135">
    <property type="entry name" value="NAT9-like"/>
</dbReference>
<dbReference type="PANTHER" id="PTHR13256:SF16">
    <property type="entry name" value="ALPHA_BETA-TUBULIN-N-ACETYLTRANSFERASE 9"/>
    <property type="match status" value="1"/>
</dbReference>
<dbReference type="InterPro" id="IPR000182">
    <property type="entry name" value="GNAT_dom"/>
</dbReference>
<proteinExistence type="inferred from homology"/>
<feature type="domain" description="N-acetyltransferase" evidence="4">
    <location>
        <begin position="15"/>
        <end position="210"/>
    </location>
</feature>
<comment type="similarity">
    <text evidence="1">Belongs to the acetyltransferase family. GNAT subfamily.</text>
</comment>
<dbReference type="RefSeq" id="XP_064662384.1">
    <property type="nucleotide sequence ID" value="XM_064799629.1"/>
</dbReference>
<accession>A0AAV9PIZ9</accession>
<comment type="caution">
    <text evidence="5">The sequence shown here is derived from an EMBL/GenBank/DDBJ whole genome shotgun (WGS) entry which is preliminary data.</text>
</comment>
<keyword evidence="6" id="KW-1185">Reference proteome</keyword>
<dbReference type="EMBL" id="JAVRRT010000003">
    <property type="protein sequence ID" value="KAK5173689.1"/>
    <property type="molecule type" value="Genomic_DNA"/>
</dbReference>
<dbReference type="PANTHER" id="PTHR13256">
    <property type="entry name" value="N-ACETYLTRANSFERASE 9"/>
    <property type="match status" value="1"/>
</dbReference>
<dbReference type="Gene3D" id="3.40.630.30">
    <property type="match status" value="1"/>
</dbReference>
<keyword evidence="2" id="KW-0808">Transferase</keyword>
<evidence type="ECO:0000256" key="2">
    <source>
        <dbReference type="ARBA" id="ARBA00022679"/>
    </source>
</evidence>
<evidence type="ECO:0000259" key="4">
    <source>
        <dbReference type="Pfam" id="PF13302"/>
    </source>
</evidence>
<evidence type="ECO:0000256" key="3">
    <source>
        <dbReference type="ARBA" id="ARBA00023315"/>
    </source>
</evidence>
<dbReference type="InterPro" id="IPR016181">
    <property type="entry name" value="Acyl_CoA_acyltransferase"/>
</dbReference>
<gene>
    <name evidence="5" type="ORF">LTR77_002370</name>
</gene>
<sequence length="254" mass="28425">MKLNARTALSTPTTLLVPYTPLHVPTYHEWMQSPDLRLATASDPLTLSEEYAMQRSWRLDPDKLTFIICLPLPHPLRLPGDEGEETIKAGQYDDLERMVGDVNLFIYPLDLDEDESAAPPTSSVVGEIELMIASPLHRRKGYGRGALLAFISYVLAHWAEIAREYAGGTSTATATSSSDDAEPLRLDHLRVRINETNVGSIKLFEELGFTAVNEGKANYFGEVELRWYGGMEDLKGRRGWEEVRQLTYEGPGVE</sequence>
<evidence type="ECO:0000313" key="6">
    <source>
        <dbReference type="Proteomes" id="UP001337655"/>
    </source>
</evidence>
<evidence type="ECO:0000313" key="5">
    <source>
        <dbReference type="EMBL" id="KAK5173689.1"/>
    </source>
</evidence>